<reference evidence="1 2" key="1">
    <citation type="submission" date="2023-02" db="EMBL/GenBank/DDBJ databases">
        <title>LHISI_Scaffold_Assembly.</title>
        <authorList>
            <person name="Stuart O.P."/>
            <person name="Cleave R."/>
            <person name="Magrath M.J.L."/>
            <person name="Mikheyev A.S."/>
        </authorList>
    </citation>
    <scope>NUCLEOTIDE SEQUENCE [LARGE SCALE GENOMIC DNA]</scope>
    <source>
        <strain evidence="1">Daus_M_001</strain>
        <tissue evidence="1">Leg muscle</tissue>
    </source>
</reference>
<keyword evidence="2" id="KW-1185">Reference proteome</keyword>
<comment type="caution">
    <text evidence="1">The sequence shown here is derived from an EMBL/GenBank/DDBJ whole genome shotgun (WGS) entry which is preliminary data.</text>
</comment>
<dbReference type="EMBL" id="JARBHB010000016">
    <property type="protein sequence ID" value="KAJ8867101.1"/>
    <property type="molecule type" value="Genomic_DNA"/>
</dbReference>
<dbReference type="Proteomes" id="UP001159363">
    <property type="component" value="Chromosome 15"/>
</dbReference>
<organism evidence="1 2">
    <name type="scientific">Dryococelus australis</name>
    <dbReference type="NCBI Taxonomy" id="614101"/>
    <lineage>
        <taxon>Eukaryota</taxon>
        <taxon>Metazoa</taxon>
        <taxon>Ecdysozoa</taxon>
        <taxon>Arthropoda</taxon>
        <taxon>Hexapoda</taxon>
        <taxon>Insecta</taxon>
        <taxon>Pterygota</taxon>
        <taxon>Neoptera</taxon>
        <taxon>Polyneoptera</taxon>
        <taxon>Phasmatodea</taxon>
        <taxon>Verophasmatodea</taxon>
        <taxon>Anareolatae</taxon>
        <taxon>Phasmatidae</taxon>
        <taxon>Eurycanthinae</taxon>
        <taxon>Dryococelus</taxon>
    </lineage>
</organism>
<evidence type="ECO:0000313" key="2">
    <source>
        <dbReference type="Proteomes" id="UP001159363"/>
    </source>
</evidence>
<accession>A0ABQ9G6I8</accession>
<name>A0ABQ9G6I8_9NEOP</name>
<evidence type="ECO:0000313" key="1">
    <source>
        <dbReference type="EMBL" id="KAJ8867101.1"/>
    </source>
</evidence>
<gene>
    <name evidence="1" type="ORF">PR048_032963</name>
</gene>
<protein>
    <submittedName>
        <fullName evidence="1">Uncharacterized protein</fullName>
    </submittedName>
</protein>
<proteinExistence type="predicted"/>
<sequence>MDQGIIKVLKQIFRKCLVCIIIQRMKPSCKSHKHSILDVMHILAPSLNSIESTTNTNCFKEADFIENATPSPSLVPADSEDPSTIIGSAWKTLESTLSVSGPAEHEEESEDESEVAVSKPAWSDITEYVNSLKHFLAYTPVVPSHIWSSLWNLENYILLQAQKNYKQKNIVNHRKPILEGGKKALAKTDDVEKCAFFHAMCKELTKIKDKIDENISNLEFCSCETETVAP</sequence>